<proteinExistence type="predicted"/>
<dbReference type="EMBL" id="OOFM01000001">
    <property type="protein sequence ID" value="SPL61335.1"/>
    <property type="molecule type" value="Genomic_DNA"/>
</dbReference>
<dbReference type="AlphaFoldDB" id="A0A2P9HBB6"/>
<evidence type="ECO:0000259" key="2">
    <source>
        <dbReference type="Pfam" id="PF01370"/>
    </source>
</evidence>
<dbReference type="InterPro" id="IPR050177">
    <property type="entry name" value="Lipid_A_modif_metabolic_enz"/>
</dbReference>
<accession>A0A2P9HBB6</accession>
<dbReference type="PANTHER" id="PTHR43245">
    <property type="entry name" value="BIFUNCTIONAL POLYMYXIN RESISTANCE PROTEIN ARNA"/>
    <property type="match status" value="1"/>
</dbReference>
<dbReference type="Gene3D" id="3.40.50.720">
    <property type="entry name" value="NAD(P)-binding Rossmann-like Domain"/>
    <property type="match status" value="1"/>
</dbReference>
<protein>
    <submittedName>
        <fullName evidence="3">UDP-glucose 4-epimerase</fullName>
        <ecNumber evidence="3">5.1.3.2</ecNumber>
    </submittedName>
</protein>
<gene>
    <name evidence="3" type="ORF">OHAE_4127</name>
</gene>
<dbReference type="InterPro" id="IPR001509">
    <property type="entry name" value="Epimerase_deHydtase"/>
</dbReference>
<feature type="region of interest" description="Disordered" evidence="1">
    <location>
        <begin position="208"/>
        <end position="228"/>
    </location>
</feature>
<keyword evidence="3" id="KW-0413">Isomerase</keyword>
<dbReference type="EC" id="5.1.3.2" evidence="3"/>
<feature type="compositionally biased region" description="Polar residues" evidence="1">
    <location>
        <begin position="212"/>
        <end position="225"/>
    </location>
</feature>
<evidence type="ECO:0000256" key="1">
    <source>
        <dbReference type="SAM" id="MobiDB-lite"/>
    </source>
</evidence>
<evidence type="ECO:0000313" key="4">
    <source>
        <dbReference type="Proteomes" id="UP000246073"/>
    </source>
</evidence>
<evidence type="ECO:0000313" key="3">
    <source>
        <dbReference type="EMBL" id="SPL61335.1"/>
    </source>
</evidence>
<dbReference type="InterPro" id="IPR036291">
    <property type="entry name" value="NAD(P)-bd_dom_sf"/>
</dbReference>
<sequence>MEKDAKLSTAKTVIVTGAGGNLGAKAVAALAAAPWCEKVIGFYSPNRTPPKPENDKIEVVVADLTDANGSWRQHLEGVDAVVHFAAKNPVPDSTWSEAAASFDMTVNLGLACLEHGVARYVFCSSNHAMGGYKDGELAATMAPGALREELAPAPGTRWNDGTKDIDSTAYGSSKIMGERFVAGLAAGSKGRLSAVSLRVGWALPGDNDPADISTSGSPSGQSATSAADAEEARTLRWFRNMWLSNGDFEQLVFTSVTASSDTWPEQGIVVNGVSANAGSDWSLENGKRFLGYHPQDDLYARIAQ</sequence>
<organism evidence="3 4">
    <name type="scientific">Ochrobactrum soli</name>
    <dbReference type="NCBI Taxonomy" id="2448455"/>
    <lineage>
        <taxon>Bacteria</taxon>
        <taxon>Pseudomonadati</taxon>
        <taxon>Pseudomonadota</taxon>
        <taxon>Alphaproteobacteria</taxon>
        <taxon>Hyphomicrobiales</taxon>
        <taxon>Brucellaceae</taxon>
        <taxon>Brucella/Ochrobactrum group</taxon>
        <taxon>Ochrobactrum</taxon>
    </lineage>
</organism>
<dbReference type="Proteomes" id="UP000246073">
    <property type="component" value="Unassembled WGS sequence"/>
</dbReference>
<name>A0A2P9HBB6_9HYPH</name>
<reference evidence="4" key="1">
    <citation type="submission" date="2017-12" db="EMBL/GenBank/DDBJ databases">
        <authorList>
            <person name="Diaz M."/>
        </authorList>
    </citation>
    <scope>NUCLEOTIDE SEQUENCE [LARGE SCALE GENOMIC DNA]</scope>
    <source>
        <strain evidence="4">FI11154</strain>
    </source>
</reference>
<dbReference type="GO" id="GO:0003978">
    <property type="term" value="F:UDP-glucose 4-epimerase activity"/>
    <property type="evidence" value="ECO:0007669"/>
    <property type="project" value="UniProtKB-EC"/>
</dbReference>
<dbReference type="SUPFAM" id="SSF51735">
    <property type="entry name" value="NAD(P)-binding Rossmann-fold domains"/>
    <property type="match status" value="1"/>
</dbReference>
<feature type="domain" description="NAD-dependent epimerase/dehydratase" evidence="2">
    <location>
        <begin position="13"/>
        <end position="199"/>
    </location>
</feature>
<dbReference type="Pfam" id="PF01370">
    <property type="entry name" value="Epimerase"/>
    <property type="match status" value="1"/>
</dbReference>